<dbReference type="Pfam" id="PF25583">
    <property type="entry name" value="WCX"/>
    <property type="match status" value="1"/>
</dbReference>
<dbReference type="Pfam" id="PF13280">
    <property type="entry name" value="WYL"/>
    <property type="match status" value="1"/>
</dbReference>
<dbReference type="AlphaFoldDB" id="A0A2A7B8K2"/>
<gene>
    <name evidence="3" type="ORF">CHR60_03820</name>
</gene>
<evidence type="ECO:0000259" key="2">
    <source>
        <dbReference type="Pfam" id="PF25583"/>
    </source>
</evidence>
<name>A0A2A7B8K2_9FIRM</name>
<dbReference type="RefSeq" id="WP_097791825.1">
    <property type="nucleotide sequence ID" value="NZ_NOUV01000006.1"/>
</dbReference>
<comment type="caution">
    <text evidence="3">The sequence shown here is derived from an EMBL/GenBank/DDBJ whole genome shotgun (WGS) entry which is preliminary data.</text>
</comment>
<evidence type="ECO:0000313" key="3">
    <source>
        <dbReference type="EMBL" id="PDX87612.1"/>
    </source>
</evidence>
<feature type="domain" description="WYL" evidence="1">
    <location>
        <begin position="144"/>
        <end position="210"/>
    </location>
</feature>
<dbReference type="InterPro" id="IPR036390">
    <property type="entry name" value="WH_DNA-bd_sf"/>
</dbReference>
<proteinExistence type="predicted"/>
<dbReference type="OrthoDB" id="9772503at2"/>
<dbReference type="PROSITE" id="PS52050">
    <property type="entry name" value="WYL"/>
    <property type="match status" value="1"/>
</dbReference>
<evidence type="ECO:0000259" key="1">
    <source>
        <dbReference type="Pfam" id="PF13280"/>
    </source>
</evidence>
<dbReference type="PANTHER" id="PTHR34580:SF1">
    <property type="entry name" value="PROTEIN PAFC"/>
    <property type="match status" value="1"/>
</dbReference>
<protein>
    <submittedName>
        <fullName evidence="3">WYL domain-containing protein</fullName>
    </submittedName>
</protein>
<dbReference type="InterPro" id="IPR026881">
    <property type="entry name" value="WYL_dom"/>
</dbReference>
<sequence>MPKQEGQKSKLLALLRIFETQTDENHLLNVPQLVGLLEQQGILCERKSVYSDIDALNALGYDIQLRRGRGGGYFLASRTFDLAELKLLVDAVQASRVVSSATSRRLIRKLEKLCSNYEGSQLQRQVYVDGRPKTDSRSLLYSIDALHEAINTGRMVEFHYKKVGRPEKRVISPWQMAWENGCYYLIAYQDEKEPVGIRHYRVDRMSGVRVLELPRRGREQFANFDLPAYLRKHFSMYGGPERRVTLRCTADLENAMRERFGASPTFLPEEDGRFHFDVPICVSEPFYGWVAGFGGKVEVLAPEDVRTGMRALAEQLAEEHR</sequence>
<dbReference type="PANTHER" id="PTHR34580">
    <property type="match status" value="1"/>
</dbReference>
<accession>A0A2A7B8K2</accession>
<dbReference type="Proteomes" id="UP000220904">
    <property type="component" value="Unassembled WGS sequence"/>
</dbReference>
<dbReference type="InterPro" id="IPR051534">
    <property type="entry name" value="CBASS_pafABC_assoc_protein"/>
</dbReference>
<organism evidence="3 4">
    <name type="scientific">Faecalibacterium prausnitzii</name>
    <dbReference type="NCBI Taxonomy" id="853"/>
    <lineage>
        <taxon>Bacteria</taxon>
        <taxon>Bacillati</taxon>
        <taxon>Bacillota</taxon>
        <taxon>Clostridia</taxon>
        <taxon>Eubacteriales</taxon>
        <taxon>Oscillospiraceae</taxon>
        <taxon>Faecalibacterium</taxon>
    </lineage>
</organism>
<dbReference type="InterPro" id="IPR057727">
    <property type="entry name" value="WCX_dom"/>
</dbReference>
<dbReference type="EMBL" id="NOUV01000006">
    <property type="protein sequence ID" value="PDX87612.1"/>
    <property type="molecule type" value="Genomic_DNA"/>
</dbReference>
<reference evidence="3 4" key="1">
    <citation type="journal article" date="2017" name="Front. Microbiol.">
        <title>New Insights into the Diversity of the Genus Faecalibacterium.</title>
        <authorList>
            <person name="Benevides L."/>
            <person name="Burman S."/>
            <person name="Martin R."/>
            <person name="Robert V."/>
            <person name="Thomas M."/>
            <person name="Miquel S."/>
            <person name="Chain F."/>
            <person name="Sokol H."/>
            <person name="Bermudez-Humaran L.G."/>
            <person name="Morrison M."/>
            <person name="Langella P."/>
            <person name="Azevedo V.A."/>
            <person name="Chatel J.M."/>
            <person name="Soares S."/>
        </authorList>
    </citation>
    <scope>NUCLEOTIDE SEQUENCE [LARGE SCALE GENOMIC DNA]</scope>
    <source>
        <strain evidence="3 4">AHMP21</strain>
    </source>
</reference>
<dbReference type="SUPFAM" id="SSF46785">
    <property type="entry name" value="Winged helix' DNA-binding domain"/>
    <property type="match status" value="1"/>
</dbReference>
<feature type="domain" description="WCX" evidence="2">
    <location>
        <begin position="242"/>
        <end position="317"/>
    </location>
</feature>
<evidence type="ECO:0000313" key="4">
    <source>
        <dbReference type="Proteomes" id="UP000220904"/>
    </source>
</evidence>